<feature type="compositionally biased region" description="Basic and acidic residues" evidence="6">
    <location>
        <begin position="62"/>
        <end position="79"/>
    </location>
</feature>
<feature type="compositionally biased region" description="Basic and acidic residues" evidence="6">
    <location>
        <begin position="2007"/>
        <end position="2038"/>
    </location>
</feature>
<dbReference type="NCBIfam" id="TIGR01691">
    <property type="entry name" value="enolase-ppase"/>
    <property type="match status" value="1"/>
</dbReference>
<dbReference type="PANTHER" id="PTHR20371:SF1">
    <property type="entry name" value="ENOLASE-PHOSPHATASE E1"/>
    <property type="match status" value="1"/>
</dbReference>
<evidence type="ECO:0000313" key="7">
    <source>
        <dbReference type="EMBL" id="KAL0819691.1"/>
    </source>
</evidence>
<proteinExistence type="predicted"/>
<feature type="compositionally biased region" description="Basic residues" evidence="6">
    <location>
        <begin position="216"/>
        <end position="227"/>
    </location>
</feature>
<feature type="region of interest" description="Disordered" evidence="6">
    <location>
        <begin position="315"/>
        <end position="474"/>
    </location>
</feature>
<feature type="compositionally biased region" description="Basic and acidic residues" evidence="6">
    <location>
        <begin position="412"/>
        <end position="421"/>
    </location>
</feature>
<accession>A0ABD0SML3</accession>
<feature type="compositionally biased region" description="Acidic residues" evidence="6">
    <location>
        <begin position="168"/>
        <end position="180"/>
    </location>
</feature>
<evidence type="ECO:0000256" key="6">
    <source>
        <dbReference type="SAM" id="MobiDB-lite"/>
    </source>
</evidence>
<feature type="compositionally biased region" description="Polar residues" evidence="6">
    <location>
        <begin position="906"/>
        <end position="923"/>
    </location>
</feature>
<organism evidence="7 8">
    <name type="scientific">Loxostege sticticalis</name>
    <name type="common">Beet webworm moth</name>
    <dbReference type="NCBI Taxonomy" id="481309"/>
    <lineage>
        <taxon>Eukaryota</taxon>
        <taxon>Metazoa</taxon>
        <taxon>Ecdysozoa</taxon>
        <taxon>Arthropoda</taxon>
        <taxon>Hexapoda</taxon>
        <taxon>Insecta</taxon>
        <taxon>Pterygota</taxon>
        <taxon>Neoptera</taxon>
        <taxon>Endopterygota</taxon>
        <taxon>Lepidoptera</taxon>
        <taxon>Glossata</taxon>
        <taxon>Ditrysia</taxon>
        <taxon>Pyraloidea</taxon>
        <taxon>Crambidae</taxon>
        <taxon>Pyraustinae</taxon>
        <taxon>Loxostege</taxon>
    </lineage>
</organism>
<feature type="region of interest" description="Disordered" evidence="6">
    <location>
        <begin position="1146"/>
        <end position="1194"/>
    </location>
</feature>
<dbReference type="Pfam" id="PF00702">
    <property type="entry name" value="Hydrolase"/>
    <property type="match status" value="1"/>
</dbReference>
<evidence type="ECO:0000256" key="1">
    <source>
        <dbReference type="ARBA" id="ARBA00022490"/>
    </source>
</evidence>
<reference evidence="7 8" key="1">
    <citation type="submission" date="2024-06" db="EMBL/GenBank/DDBJ databases">
        <title>A chromosome-level genome assembly of beet webworm, Loxostege sticticalis.</title>
        <authorList>
            <person name="Zhang Y."/>
        </authorList>
    </citation>
    <scope>NUCLEOTIDE SEQUENCE [LARGE SCALE GENOMIC DNA]</scope>
    <source>
        <strain evidence="7">AQ028</strain>
        <tissue evidence="7">Male pupae</tissue>
    </source>
</reference>
<dbReference type="InterPro" id="IPR036412">
    <property type="entry name" value="HAD-like_sf"/>
</dbReference>
<feature type="compositionally biased region" description="Basic residues" evidence="6">
    <location>
        <begin position="133"/>
        <end position="151"/>
    </location>
</feature>
<dbReference type="FunFam" id="3.40.50.1000:FF:000079">
    <property type="entry name" value="Enolase-phosphatase E1"/>
    <property type="match status" value="1"/>
</dbReference>
<feature type="compositionally biased region" description="Acidic residues" evidence="6">
    <location>
        <begin position="732"/>
        <end position="753"/>
    </location>
</feature>
<dbReference type="SUPFAM" id="SSF56784">
    <property type="entry name" value="HAD-like"/>
    <property type="match status" value="1"/>
</dbReference>
<dbReference type="Gene3D" id="3.40.50.1000">
    <property type="entry name" value="HAD superfamily/HAD-like"/>
    <property type="match status" value="1"/>
</dbReference>
<dbReference type="GO" id="GO:0009086">
    <property type="term" value="P:methionine biosynthetic process"/>
    <property type="evidence" value="ECO:0007669"/>
    <property type="project" value="UniProtKB-KW"/>
</dbReference>
<feature type="compositionally biased region" description="Basic and acidic residues" evidence="6">
    <location>
        <begin position="2156"/>
        <end position="2172"/>
    </location>
</feature>
<feature type="region of interest" description="Disordered" evidence="6">
    <location>
        <begin position="697"/>
        <end position="871"/>
    </location>
</feature>
<feature type="compositionally biased region" description="Polar residues" evidence="6">
    <location>
        <begin position="332"/>
        <end position="342"/>
    </location>
</feature>
<evidence type="ECO:0000256" key="5">
    <source>
        <dbReference type="ARBA" id="ARBA00023242"/>
    </source>
</evidence>
<dbReference type="Gene3D" id="1.10.720.60">
    <property type="match status" value="1"/>
</dbReference>
<feature type="compositionally biased region" description="Acidic residues" evidence="6">
    <location>
        <begin position="767"/>
        <end position="778"/>
    </location>
</feature>
<dbReference type="Proteomes" id="UP001549921">
    <property type="component" value="Unassembled WGS sequence"/>
</dbReference>
<evidence type="ECO:0008006" key="9">
    <source>
        <dbReference type="Google" id="ProtNLM"/>
    </source>
</evidence>
<dbReference type="EMBL" id="JBEDNZ010000020">
    <property type="protein sequence ID" value="KAL0819691.1"/>
    <property type="molecule type" value="Genomic_DNA"/>
</dbReference>
<feature type="region of interest" description="Disordered" evidence="6">
    <location>
        <begin position="201"/>
        <end position="244"/>
    </location>
</feature>
<gene>
    <name evidence="7" type="ORF">ABMA28_007751</name>
</gene>
<feature type="compositionally biased region" description="Basic and acidic residues" evidence="6">
    <location>
        <begin position="1862"/>
        <end position="1874"/>
    </location>
</feature>
<feature type="region of interest" description="Disordered" evidence="6">
    <location>
        <begin position="1734"/>
        <end position="1814"/>
    </location>
</feature>
<feature type="region of interest" description="Disordered" evidence="6">
    <location>
        <begin position="1215"/>
        <end position="1234"/>
    </location>
</feature>
<feature type="region of interest" description="Disordered" evidence="6">
    <location>
        <begin position="906"/>
        <end position="937"/>
    </location>
</feature>
<dbReference type="InterPro" id="IPR006439">
    <property type="entry name" value="HAD-SF_hydro_IA"/>
</dbReference>
<comment type="caution">
    <text evidence="7">The sequence shown here is derived from an EMBL/GenBank/DDBJ whole genome shotgun (WGS) entry which is preliminary data.</text>
</comment>
<dbReference type="PANTHER" id="PTHR20371">
    <property type="entry name" value="ENOLASE-PHOSPHATASE E1"/>
    <property type="match status" value="1"/>
</dbReference>
<feature type="compositionally biased region" description="Acidic residues" evidence="6">
    <location>
        <begin position="322"/>
        <end position="331"/>
    </location>
</feature>
<dbReference type="CDD" id="cd01629">
    <property type="entry name" value="HAD_EP"/>
    <property type="match status" value="1"/>
</dbReference>
<feature type="compositionally biased region" description="Low complexity" evidence="6">
    <location>
        <begin position="2104"/>
        <end position="2113"/>
    </location>
</feature>
<dbReference type="InterPro" id="IPR023214">
    <property type="entry name" value="HAD_sf"/>
</dbReference>
<feature type="compositionally biased region" description="Basic and acidic residues" evidence="6">
    <location>
        <begin position="2198"/>
        <end position="2221"/>
    </location>
</feature>
<feature type="compositionally biased region" description="Basic and acidic residues" evidence="6">
    <location>
        <begin position="799"/>
        <end position="814"/>
    </location>
</feature>
<feature type="compositionally biased region" description="Basic and acidic residues" evidence="6">
    <location>
        <begin position="1772"/>
        <end position="1793"/>
    </location>
</feature>
<feature type="compositionally biased region" description="Acidic residues" evidence="6">
    <location>
        <begin position="815"/>
        <end position="829"/>
    </location>
</feature>
<feature type="compositionally biased region" description="Basic and acidic residues" evidence="6">
    <location>
        <begin position="441"/>
        <end position="472"/>
    </location>
</feature>
<feature type="region of interest" description="Disordered" evidence="6">
    <location>
        <begin position="1029"/>
        <end position="1072"/>
    </location>
</feature>
<feature type="compositionally biased region" description="Basic and acidic residues" evidence="6">
    <location>
        <begin position="2115"/>
        <end position="2130"/>
    </location>
</feature>
<evidence type="ECO:0000313" key="8">
    <source>
        <dbReference type="Proteomes" id="UP001549921"/>
    </source>
</evidence>
<name>A0ABD0SML3_LOXSC</name>
<feature type="compositionally biased region" description="Basic and acidic residues" evidence="6">
    <location>
        <begin position="372"/>
        <end position="383"/>
    </location>
</feature>
<keyword evidence="3" id="KW-0378">Hydrolase</keyword>
<feature type="region of interest" description="Disordered" evidence="6">
    <location>
        <begin position="1837"/>
        <end position="1888"/>
    </location>
</feature>
<evidence type="ECO:0000256" key="2">
    <source>
        <dbReference type="ARBA" id="ARBA00022605"/>
    </source>
</evidence>
<keyword evidence="1" id="KW-0963">Cytoplasm</keyword>
<feature type="compositionally biased region" description="Basic and acidic residues" evidence="6">
    <location>
        <begin position="2072"/>
        <end position="2103"/>
    </location>
</feature>
<feature type="region of interest" description="Disordered" evidence="6">
    <location>
        <begin position="1"/>
        <end position="181"/>
    </location>
</feature>
<keyword evidence="4" id="KW-0486">Methionine biosynthesis</keyword>
<feature type="compositionally biased region" description="Low complexity" evidence="6">
    <location>
        <begin position="2174"/>
        <end position="2191"/>
    </location>
</feature>
<feature type="compositionally biased region" description="Basic residues" evidence="6">
    <location>
        <begin position="99"/>
        <end position="108"/>
    </location>
</feature>
<feature type="compositionally biased region" description="Basic and acidic residues" evidence="6">
    <location>
        <begin position="1841"/>
        <end position="1851"/>
    </location>
</feature>
<dbReference type="NCBIfam" id="TIGR01549">
    <property type="entry name" value="HAD-SF-IA-v1"/>
    <property type="match status" value="1"/>
</dbReference>
<keyword evidence="5" id="KW-0539">Nucleus</keyword>
<feature type="compositionally biased region" description="Acidic residues" evidence="6">
    <location>
        <begin position="1158"/>
        <end position="1180"/>
    </location>
</feature>
<dbReference type="GO" id="GO:0016787">
    <property type="term" value="F:hydrolase activity"/>
    <property type="evidence" value="ECO:0007669"/>
    <property type="project" value="UniProtKB-KW"/>
</dbReference>
<keyword evidence="2" id="KW-0028">Amino-acid biosynthesis</keyword>
<dbReference type="InterPro" id="IPR023943">
    <property type="entry name" value="Enolase-ppase_E1"/>
</dbReference>
<evidence type="ECO:0000256" key="3">
    <source>
        <dbReference type="ARBA" id="ARBA00022801"/>
    </source>
</evidence>
<feature type="compositionally biased region" description="Polar residues" evidence="6">
    <location>
        <begin position="119"/>
        <end position="128"/>
    </location>
</feature>
<feature type="compositionally biased region" description="Basic and acidic residues" evidence="6">
    <location>
        <begin position="1750"/>
        <end position="1762"/>
    </location>
</feature>
<protein>
    <recommendedName>
        <fullName evidence="9">Enolase-phosphatase E1</fullName>
    </recommendedName>
</protein>
<feature type="region of interest" description="Disordered" evidence="6">
    <location>
        <begin position="2007"/>
        <end position="2228"/>
    </location>
</feature>
<sequence length="2228" mass="248876">MSENNLIDDDLKSPNAVNNDGEVSLQTCPSEQSTKDPEHNLASESSDDESGLVLKTKKRVQRFSDSDSDVPKETNKSDDDQFNLQQNSDTEDSTTKYKSSSKKSRIRKMSFSEEETSDTEQQVSKNVEQQLRMKNKKQKLKDKFQRLHHSRGKDTEKQVDTGSSKENSEEESNSTEDEISSIDKIKEKIKARTATLKMSICDPDTSDEESNENKKVYKSKKEMKRTKLISPKPQRMSAKQAMENMQKIKSESNRMLREKEVSLPYHRPKALSLQDIMKRRRPAVSSDGKALPIKMNEDQLKQYAILLEQRQKEMMELCKSDTEEEEPEENNDISTQNDNIFNETVADSCVPNNNDKSEENVEETLQGSTEIPKTDEEPIEKVTSEINAEPLQLNKKDSDVNLSDEEMANSDNVDKDIKNKSGDVSAEMELVYNDSIEEDKNDSKDVSGDTNNEKDSETEKNADEKNEYRQESLETSNCNIDRICISKDMPVNVITVKDSSEDIEQELKQQNTEVESQLISLKYLDSEKTEANNTEDQNGFIDEIPNVDVTDSINAKNIPKKSDVEAGVTDFPDMDIDDNMDDIDFIIENAEIIKNNCDGVNSPALVRDIPVLSVKPKLTGAPGMVIDLDGADPKAPKKLSGVELLKERFTYFSKLKTPEEMEREREKRQKPGTLHLKLKQELEEKIAEQRSLEWSKRLDNEKQQQSELSAIRGDESEPEDDIEKIEAKLDENDVVEEESSSESEEEPIEDDVLFEDKPKKRNPLVADEADESDVDETAQDGADAKEANDDEDEDIIDNGVEKDSENDAENSKEESSEDEEESSESEDEIETNKPKKGRILKAFEDSDDEETPKVNGEDTTSADNDMDDVDDSAKPLILQSQNDVFTDSQDDVLQLAQIPKQMSGELFTSQDCADGKTQTNASTTKEDDLPDTQSFSILNTNNTTKDLELQFDGSDKLNVISDTQLSDVNLDAVVGMCSGSFSQNCVEFQPPTTQSQLSQSQPIGEDLLNMCTGNFYDNQFVTPIEENDKLNTSDDISQDCTPIAPKTDVNDISQDSTPLAPKTDVNDNSKKQDEDILKSVLDELNEPEIESAKPLKFFFDSKNQNKENEPNTTNTQVKKRFIIDSDDETNDFADDNVEKKKRKKFKKKKLEDRALQISDDEEEEYSELEEEDEYLSDNENDGEKLVEYDSEENEVEVKPQVVKKKKKKASEFFEQEAELTSEDEWVGSGDEDEAGLDRMEREAGDDDTFHQGRLQRELGQIHMRDVLDQDKREVRLIQELLFEDGDLGAGGRQRKFRWRDADGEEASGTVPDDFADTQEEEFESEEQWRKQRHEREMFLRQMKNEGEKEEDDLNVSVNRTKIIKANLTSRTMSSLLEEVNQTKTDVGNTSNLSEKKTTKDIPSPKKTLTVFQQSYHGSLLTRGRGALARLAALATPLVADDDAPKIGQLAPSSKRNFVFAAIAPEDVEPKVTKRKADNVGTPRLVKKMKTEEKQKHAKTYYFSVSQDKLFPYAEENVKQFLDSQWETEDVKEAVTALRKLALEDQEKSVEGVVAIPGEDASKEEQIEGLVNNVKWQMSSDRKVGPLKQLQGLIWKQGYDSGDIKGHVYDDVMPALEQWRSADERKVYIYSSGSVDAQKLLFGQSLAGDLLRFIDGHFDTAVGAKQEAASYAAIVEKIGCKAEEILFLTDIVKEAEAARASGLHAALVSREGNTPLPAAADAFAVIHSLDQLAATKKRKPDSQDEVPAKVPKTDVEDDVKSTTEAEPAAEPEAVPKADEPEPKTEEKKEEKPEQMEVEEPAATTEPAKEVADVPMETTVVEEVTDAKEIEDVPVAEIEPIIIEEKTEEKETEKMEDEVVAPEGTEKTKSSDEVKNGDVSAPVAEETPPAVITEIEEISEKQDLEEVGEIIDDIEPVVEEPTAAEDMEDLQNVGEVLEKECDEILSKVQDVTNLDSIPLKPLLNPIAEETMETENGDTNDIVDRILDTELEMEMKQCDDIDLNTVSEITDAKTETVEEKTEKVEDKVAKDEVPPAEEKAAEPVVEENVTDGNCVSSPTETKKETETESAAAPETKVEESKEESKAAEPAEAEAKPTPEADSKEAPAAETPAPAAEEPAEKKETVTEEVKADSEANEPQLNGKATNGDAEPVNVNGEASKNEELNARLSVEENGKEAVNGSNGANGANGDSAAAEQGQGDNKPEPDVADIKVKTVAVDEPRTDPIEQPTEA</sequence>
<evidence type="ECO:0000256" key="4">
    <source>
        <dbReference type="ARBA" id="ARBA00023167"/>
    </source>
</evidence>